<name>A0A0K1QHS3_PSEFL</name>
<reference evidence="1 2" key="1">
    <citation type="journal article" date="2012" name="J. Bacteriol.">
        <title>Draft genome sequence of the cyanide-utilizing bacterium Pseudomonas fluorescens strain NCIMB 11764.</title>
        <authorList>
            <person name="Vilo C.A."/>
            <person name="Benedik M.J."/>
            <person name="Kunz D.A."/>
            <person name="Dong Q."/>
        </authorList>
    </citation>
    <scope>NUCLEOTIDE SEQUENCE [LARGE SCALE GENOMIC DNA]</scope>
    <source>
        <strain evidence="1 2">NCIMB 11764</strain>
    </source>
</reference>
<dbReference type="Proteomes" id="UP000017175">
    <property type="component" value="Chromosome"/>
</dbReference>
<organism evidence="1 2">
    <name type="scientific">Pseudomonas fluorescens NCIMB 11764</name>
    <dbReference type="NCBI Taxonomy" id="1221522"/>
    <lineage>
        <taxon>Bacteria</taxon>
        <taxon>Pseudomonadati</taxon>
        <taxon>Pseudomonadota</taxon>
        <taxon>Gammaproteobacteria</taxon>
        <taxon>Pseudomonadales</taxon>
        <taxon>Pseudomonadaceae</taxon>
        <taxon>Pseudomonas</taxon>
    </lineage>
</organism>
<protein>
    <submittedName>
        <fullName evidence="1">Uncharacterized protein</fullName>
    </submittedName>
</protein>
<evidence type="ECO:0000313" key="1">
    <source>
        <dbReference type="EMBL" id="AKV05020.1"/>
    </source>
</evidence>
<dbReference type="eggNOG" id="ENOG502ZC4M">
    <property type="taxonomic scope" value="Bacteria"/>
</dbReference>
<sequence length="765" mass="87279">MTIIKNCSFSRFYPFEALDANVRELMEGCFNLDLASSINRPMLKAFNAYCHLIDVKISYFTLSTPEFVEVAMGFIGALHNDCLLYYNTAGRVRMAGAFVDMINAVSEKIPILPSFDKIKTRTKDCYPIWERLKVRIKEKSIHYWNGWHVESTKGQKLYTAIPLIWHSHGEEFAEKIFNTYKPHIEKYARPDITVFNSFLTFLSKKKSDWPSSTFQNPIKIKQCFLDFMIDYFLSASQKGLDIATQTRLYAKFIFTMDQAFIQSGIWAKPFGGIPAPSTPASIGIETHVQKCESGDYIKTKLITHIPLEITDSEVIKLIFKQMKIDVDLVIKFSKKQSYSTRKAQLQRDQLAESGTAISDVAAARKLTTLREHDVCATLNQLGLKHIRERLTDRGSSLRIKRSDIAPQLALPGRNDLLPFKLLLIHSDPRITDSFLEDFQLYNKNYKLSGFLMGENGHYQLIGYKDRRGGDLSEQKIDLSPRQAVLIRQIIAITAPLRDELRAANDDKWRFLFLHSARALSYPAVNNVARWDRISPPNKEKLIDQLSQHTSRTREKITELISAVSLTSFRATCGVQIYLKTQSEREMAKALGHSTYNPGLLSRYLPEPILAFFQSRWVRIFQRGIICRAMKDSPMLLKAANFTSMDELHEFLSNHALGDIPKHLGSSDNTTDHKAPQEEFTSTKDSVLISVDIGTLTALISLRIAVQNSKHPDELNGLSLYWSEFTCVLVKEIERGWDTDLKSYLSTAQLHADETRMEKLIHESAS</sequence>
<accession>A0A0K1QHS3</accession>
<dbReference type="OrthoDB" id="8532641at2"/>
<dbReference type="EMBL" id="CP010945">
    <property type="protein sequence ID" value="AKV05020.1"/>
    <property type="molecule type" value="Genomic_DNA"/>
</dbReference>
<dbReference type="RefSeq" id="WP_017340930.1">
    <property type="nucleotide sequence ID" value="NZ_CP010945.1"/>
</dbReference>
<evidence type="ECO:0000313" key="2">
    <source>
        <dbReference type="Proteomes" id="UP000017175"/>
    </source>
</evidence>
<gene>
    <name evidence="1" type="ORF">B723_00925</name>
</gene>
<dbReference type="AlphaFoldDB" id="A0A0K1QHS3"/>
<proteinExistence type="predicted"/>